<dbReference type="Gene3D" id="2.130.10.10">
    <property type="entry name" value="YVTN repeat-like/Quinoprotein amine dehydrogenase"/>
    <property type="match status" value="1"/>
</dbReference>
<organism evidence="2 3">
    <name type="scientific">Adiantum capillus-veneris</name>
    <name type="common">Maidenhair fern</name>
    <dbReference type="NCBI Taxonomy" id="13818"/>
    <lineage>
        <taxon>Eukaryota</taxon>
        <taxon>Viridiplantae</taxon>
        <taxon>Streptophyta</taxon>
        <taxon>Embryophyta</taxon>
        <taxon>Tracheophyta</taxon>
        <taxon>Polypodiopsida</taxon>
        <taxon>Polypodiidae</taxon>
        <taxon>Polypodiales</taxon>
        <taxon>Pteridineae</taxon>
        <taxon>Pteridaceae</taxon>
        <taxon>Vittarioideae</taxon>
        <taxon>Adiantum</taxon>
    </lineage>
</organism>
<dbReference type="SUPFAM" id="SSF50998">
    <property type="entry name" value="Quinoprotein alcohol dehydrogenase-like"/>
    <property type="match status" value="1"/>
</dbReference>
<dbReference type="AlphaFoldDB" id="A0A9D4Z697"/>
<comment type="caution">
    <text evidence="2">The sequence shown here is derived from an EMBL/GenBank/DDBJ whole genome shotgun (WGS) entry which is preliminary data.</text>
</comment>
<proteinExistence type="predicted"/>
<keyword evidence="3" id="KW-1185">Reference proteome</keyword>
<feature type="transmembrane region" description="Helical" evidence="1">
    <location>
        <begin position="514"/>
        <end position="539"/>
    </location>
</feature>
<dbReference type="OrthoDB" id="19653at2759"/>
<reference evidence="2" key="1">
    <citation type="submission" date="2021-01" db="EMBL/GenBank/DDBJ databases">
        <title>Adiantum capillus-veneris genome.</title>
        <authorList>
            <person name="Fang Y."/>
            <person name="Liao Q."/>
        </authorList>
    </citation>
    <scope>NUCLEOTIDE SEQUENCE</scope>
    <source>
        <strain evidence="2">H3</strain>
        <tissue evidence="2">Leaf</tissue>
    </source>
</reference>
<dbReference type="Proteomes" id="UP000886520">
    <property type="component" value="Chromosome 20"/>
</dbReference>
<dbReference type="SMART" id="SM00564">
    <property type="entry name" value="PQQ"/>
    <property type="match status" value="5"/>
</dbReference>
<protein>
    <recommendedName>
        <fullName evidence="4">Protein GAMETE EXPRESSED 3</fullName>
    </recommendedName>
</protein>
<feature type="transmembrane region" description="Helical" evidence="1">
    <location>
        <begin position="16"/>
        <end position="34"/>
    </location>
</feature>
<keyword evidence="1" id="KW-1133">Transmembrane helix</keyword>
<accession>A0A9D4Z697</accession>
<dbReference type="InterPro" id="IPR045301">
    <property type="entry name" value="GEX3-like"/>
</dbReference>
<keyword evidence="1" id="KW-0812">Transmembrane</keyword>
<sequence length="842" mass="93515">MKVASARGLQTEFSSLVAPFLQLLLEWLYMYIYWKSLQQFHSIRAKFAVIFHSSLEFTTMMQIRGRTLNEQCPKNGFWVVAILLTVVRFCFGIPQLSKPTIGSDQLIYACANKEVVAFQGNGTIYWRVGMNQTCQTTIAPVIDYDGRVYVAADQTVVVVTPPSSAAEKPSAADFFSMVPTMTLKAIGNFSSITGLAVTSWSSVLYINTGTGLHAFMFDGTPLWSTIVQFNNSAMVSPKSMGSCAYNMTNCTLLPYLAVDECDGSIYVARTDGWLFSYATWQPFLRWSYALSADIPLSAKVITGNNGRVYAAIAKYDMIYAISTELGTLVWQVKVGPLSEASCTPRVDLLGFVSVGSLDGFLYVISPDGAFVRKYLAANNLSLVSILVAPVLDCSRKALFVAQTRVLSKTIMQKVDGTKGLGITQYLGINLYMLAPSSGQVLWSTLYPGLFPAALLTRDLSLYTIDPDWLIAITAIANLSSSSLCESEENLYKASCSEFLFTVSKTKNPGSNGPLIAFSISILIIFLLLSLLSALMYCCWRKKQTIHRQRLCLLLKQERFRHPQGLLLNRRRMYLRNIEYLQAELDVQPKSAKILDQLRIALEGLHFLDRYLAMFPSDTLLGDHFHQERILVEDAMAASAVASTDSRGGFWSGLMKSVFHILFGALEEEDFGEELQILSEYDNCPTPAASLIPLLLPKQSRPQTIIGASGLQQSAEKLLASSNPVSRDFSGISVYENSTEEYNNPLYNESPIPAAFSTRKTVSFSPVNVVFEEIEQASVTETDDSNVRLEENPESNEFNGNQEEALDYIDFDESEEYIDLNVSQDENPEYVSRSTSIGFSERI</sequence>
<keyword evidence="1" id="KW-0472">Membrane</keyword>
<dbReference type="InterPro" id="IPR018391">
    <property type="entry name" value="PQQ_b-propeller_rpt"/>
</dbReference>
<evidence type="ECO:0000256" key="1">
    <source>
        <dbReference type="SAM" id="Phobius"/>
    </source>
</evidence>
<evidence type="ECO:0008006" key="4">
    <source>
        <dbReference type="Google" id="ProtNLM"/>
    </source>
</evidence>
<name>A0A9D4Z697_ADICA</name>
<dbReference type="InterPro" id="IPR011047">
    <property type="entry name" value="Quinoprotein_ADH-like_sf"/>
</dbReference>
<gene>
    <name evidence="2" type="ORF">GOP47_0020638</name>
</gene>
<dbReference type="EMBL" id="JABFUD020000020">
    <property type="protein sequence ID" value="KAI5063968.1"/>
    <property type="molecule type" value="Genomic_DNA"/>
</dbReference>
<evidence type="ECO:0000313" key="2">
    <source>
        <dbReference type="EMBL" id="KAI5063968.1"/>
    </source>
</evidence>
<dbReference type="InterPro" id="IPR015943">
    <property type="entry name" value="WD40/YVTN_repeat-like_dom_sf"/>
</dbReference>
<evidence type="ECO:0000313" key="3">
    <source>
        <dbReference type="Proteomes" id="UP000886520"/>
    </source>
</evidence>
<dbReference type="PANTHER" id="PTHR37253">
    <property type="entry name" value="PROTEIN GAMETE EXPRESSED 3"/>
    <property type="match status" value="1"/>
</dbReference>
<dbReference type="PANTHER" id="PTHR37253:SF1">
    <property type="entry name" value="PROTEIN GAMETE EXPRESSED 3"/>
    <property type="match status" value="1"/>
</dbReference>